<reference evidence="8" key="1">
    <citation type="journal article" date="2020" name="mSystems">
        <title>Genome- and Community-Level Interaction Insights into Carbon Utilization and Element Cycling Functions of Hydrothermarchaeota in Hydrothermal Sediment.</title>
        <authorList>
            <person name="Zhou Z."/>
            <person name="Liu Y."/>
            <person name="Xu W."/>
            <person name="Pan J."/>
            <person name="Luo Z.H."/>
            <person name="Li M."/>
        </authorList>
    </citation>
    <scope>NUCLEOTIDE SEQUENCE [LARGE SCALE GENOMIC DNA]</scope>
    <source>
        <strain evidence="8">HyVt-493</strain>
    </source>
</reference>
<feature type="transmembrane region" description="Helical" evidence="6">
    <location>
        <begin position="125"/>
        <end position="148"/>
    </location>
</feature>
<evidence type="ECO:0000256" key="1">
    <source>
        <dbReference type="ARBA" id="ARBA00004651"/>
    </source>
</evidence>
<dbReference type="PANTHER" id="PTHR32322:SF18">
    <property type="entry name" value="S-ADENOSYLMETHIONINE_S-ADENOSYLHOMOCYSTEINE TRANSPORTER"/>
    <property type="match status" value="1"/>
</dbReference>
<protein>
    <submittedName>
        <fullName evidence="8">DMT family transporter</fullName>
    </submittedName>
</protein>
<evidence type="ECO:0000256" key="3">
    <source>
        <dbReference type="ARBA" id="ARBA00022692"/>
    </source>
</evidence>
<evidence type="ECO:0000256" key="6">
    <source>
        <dbReference type="SAM" id="Phobius"/>
    </source>
</evidence>
<dbReference type="Pfam" id="PF00892">
    <property type="entry name" value="EamA"/>
    <property type="match status" value="2"/>
</dbReference>
<name>A0A7V2WVJ1_LEUMU</name>
<keyword evidence="5 6" id="KW-0472">Membrane</keyword>
<dbReference type="AlphaFoldDB" id="A0A7V2WVJ1"/>
<sequence>MKPYFILLLPPLFWAGNFIAGRAIADQASPISLSFWRWALALIIILPFIIKPILQQWGIIKQNLGVLLLLAVLSVTAFNSLAYIGLQYTTATNGTLLNSFIPIFILIISSLFFNESINFRQTMGVMISLLGVLIILSKLDIAVIKQLSFNKGDLWILAGSLDWAIYSILLKRYRPTKLSALSFLGSTMIVGLLFLLPIYLLNPFDEVGLLINQASILTLLYIALFPSIFAYLAWNYGISKVGASIGGQYIHLMPLFGALLAVIFLGEQIRLYHLLGGFAIGIGLWLSIQ</sequence>
<keyword evidence="3 6" id="KW-0812">Transmembrane</keyword>
<feature type="domain" description="EamA" evidence="7">
    <location>
        <begin position="151"/>
        <end position="287"/>
    </location>
</feature>
<keyword evidence="2" id="KW-1003">Cell membrane</keyword>
<comment type="caution">
    <text evidence="8">The sequence shown here is derived from an EMBL/GenBank/DDBJ whole genome shotgun (WGS) entry which is preliminary data.</text>
</comment>
<evidence type="ECO:0000256" key="4">
    <source>
        <dbReference type="ARBA" id="ARBA00022989"/>
    </source>
</evidence>
<feature type="domain" description="EamA" evidence="7">
    <location>
        <begin position="3"/>
        <end position="136"/>
    </location>
</feature>
<evidence type="ECO:0000259" key="7">
    <source>
        <dbReference type="Pfam" id="PF00892"/>
    </source>
</evidence>
<evidence type="ECO:0000256" key="5">
    <source>
        <dbReference type="ARBA" id="ARBA00023136"/>
    </source>
</evidence>
<feature type="transmembrane region" description="Helical" evidence="6">
    <location>
        <begin position="66"/>
        <end position="84"/>
    </location>
</feature>
<evidence type="ECO:0000256" key="2">
    <source>
        <dbReference type="ARBA" id="ARBA00022475"/>
    </source>
</evidence>
<gene>
    <name evidence="8" type="ORF">ENJ51_08055</name>
</gene>
<dbReference type="InterPro" id="IPR000620">
    <property type="entry name" value="EamA_dom"/>
</dbReference>
<feature type="transmembrane region" description="Helical" evidence="6">
    <location>
        <begin position="182"/>
        <end position="202"/>
    </location>
</feature>
<dbReference type="EMBL" id="DRMS01000299">
    <property type="protein sequence ID" value="HFC92752.1"/>
    <property type="molecule type" value="Genomic_DNA"/>
</dbReference>
<dbReference type="Proteomes" id="UP000885750">
    <property type="component" value="Unassembled WGS sequence"/>
</dbReference>
<comment type="subcellular location">
    <subcellularLocation>
        <location evidence="1">Cell membrane</location>
        <topology evidence="1">Multi-pass membrane protein</topology>
    </subcellularLocation>
</comment>
<evidence type="ECO:0000313" key="8">
    <source>
        <dbReference type="EMBL" id="HFC92752.1"/>
    </source>
</evidence>
<feature type="transmembrane region" description="Helical" evidence="6">
    <location>
        <begin position="214"/>
        <end position="234"/>
    </location>
</feature>
<dbReference type="InterPro" id="IPR037185">
    <property type="entry name" value="EmrE-like"/>
</dbReference>
<feature type="transmembrane region" description="Helical" evidence="6">
    <location>
        <begin position="154"/>
        <end position="170"/>
    </location>
</feature>
<feature type="transmembrane region" description="Helical" evidence="6">
    <location>
        <begin position="246"/>
        <end position="265"/>
    </location>
</feature>
<organism evidence="8">
    <name type="scientific">Leucothrix mucor</name>
    <dbReference type="NCBI Taxonomy" id="45248"/>
    <lineage>
        <taxon>Bacteria</taxon>
        <taxon>Pseudomonadati</taxon>
        <taxon>Pseudomonadota</taxon>
        <taxon>Gammaproteobacteria</taxon>
        <taxon>Thiotrichales</taxon>
        <taxon>Thiotrichaceae</taxon>
        <taxon>Leucothrix</taxon>
    </lineage>
</organism>
<dbReference type="InterPro" id="IPR050638">
    <property type="entry name" value="AA-Vitamin_Transporters"/>
</dbReference>
<feature type="transmembrane region" description="Helical" evidence="6">
    <location>
        <begin position="96"/>
        <end position="113"/>
    </location>
</feature>
<dbReference type="SUPFAM" id="SSF103481">
    <property type="entry name" value="Multidrug resistance efflux transporter EmrE"/>
    <property type="match status" value="2"/>
</dbReference>
<dbReference type="PANTHER" id="PTHR32322">
    <property type="entry name" value="INNER MEMBRANE TRANSPORTER"/>
    <property type="match status" value="1"/>
</dbReference>
<accession>A0A7V2WVJ1</accession>
<proteinExistence type="predicted"/>
<feature type="transmembrane region" description="Helical" evidence="6">
    <location>
        <begin position="35"/>
        <end position="54"/>
    </location>
</feature>
<feature type="transmembrane region" description="Helical" evidence="6">
    <location>
        <begin position="271"/>
        <end position="288"/>
    </location>
</feature>
<dbReference type="GO" id="GO:0005886">
    <property type="term" value="C:plasma membrane"/>
    <property type="evidence" value="ECO:0007669"/>
    <property type="project" value="UniProtKB-SubCell"/>
</dbReference>
<keyword evidence="4 6" id="KW-1133">Transmembrane helix</keyword>